<dbReference type="Proteomes" id="UP000186547">
    <property type="component" value="Chromosome"/>
</dbReference>
<evidence type="ECO:0000313" key="5">
    <source>
        <dbReference type="Proteomes" id="UP000186547"/>
    </source>
</evidence>
<keyword evidence="1" id="KW-1133">Transmembrane helix</keyword>
<dbReference type="EMBL" id="AOLZ01000023">
    <property type="protein sequence ID" value="EMA35612.1"/>
    <property type="molecule type" value="Genomic_DNA"/>
</dbReference>
<feature type="transmembrane region" description="Helical" evidence="1">
    <location>
        <begin position="83"/>
        <end position="105"/>
    </location>
</feature>
<keyword evidence="1" id="KW-0472">Membrane</keyword>
<sequence length="140" mass="14966">MTPVTTAVDGRKTGLFLALAFGISWTGAAGLFLSGIELNSTLGTVLVVLVFMWAPAIAAIVVQRWAEESVRAGCGLSLGRLRWVLLALVAPVGLLAATIGVGLVVPDVSLTTDYAAFGAPRDRRLRRTRQVRRRRADHGR</sequence>
<dbReference type="STRING" id="358396.CHINAEXTREME_18320"/>
<dbReference type="KEGG" id="hlc:CHINAEXTREME18320"/>
<evidence type="ECO:0000256" key="1">
    <source>
        <dbReference type="SAM" id="Phobius"/>
    </source>
</evidence>
<feature type="transmembrane region" description="Helical" evidence="1">
    <location>
        <begin position="15"/>
        <end position="36"/>
    </location>
</feature>
<reference evidence="2" key="3">
    <citation type="submission" date="2017-01" db="EMBL/GenBank/DDBJ databases">
        <authorList>
            <person name="Mah S.A."/>
            <person name="Swanson W.J."/>
            <person name="Moy G.W."/>
            <person name="Vacquier V.D."/>
        </authorList>
    </citation>
    <scope>NUCLEOTIDE SEQUENCE</scope>
    <source>
        <strain evidence="2">AJ5</strain>
    </source>
</reference>
<gene>
    <name evidence="3" type="ORF">C445_05248</name>
    <name evidence="2" type="ORF">CHINAEXTREME_18320</name>
</gene>
<feature type="transmembrane region" description="Helical" evidence="1">
    <location>
        <begin position="42"/>
        <end position="62"/>
    </location>
</feature>
<organism evidence="3 4">
    <name type="scientific">Natronobacterium lacisalsi AJ5</name>
    <dbReference type="NCBI Taxonomy" id="358396"/>
    <lineage>
        <taxon>Archaea</taxon>
        <taxon>Methanobacteriati</taxon>
        <taxon>Methanobacteriota</taxon>
        <taxon>Stenosarchaea group</taxon>
        <taxon>Halobacteria</taxon>
        <taxon>Halobacteriales</taxon>
        <taxon>Natrialbaceae</taxon>
        <taxon>Natronobacterium</taxon>
    </lineage>
</organism>
<evidence type="ECO:0000313" key="2">
    <source>
        <dbReference type="EMBL" id="APW99604.1"/>
    </source>
</evidence>
<name>M0LPW6_NATLA</name>
<protein>
    <submittedName>
        <fullName evidence="3">Abortive infection protein</fullName>
    </submittedName>
</protein>
<keyword evidence="1" id="KW-0812">Transmembrane</keyword>
<reference evidence="2 5" key="1">
    <citation type="journal article" date="2011" name="J. Bacteriol.">
        <title>Genome sequence of Halobiforma lacisalsi AJ5, an extremely halophilic archaeon which harbors a bop gene.</title>
        <authorList>
            <person name="Jiang X."/>
            <person name="Wang S."/>
            <person name="Cheng H."/>
            <person name="Huo Y."/>
            <person name="Zhang X."/>
            <person name="Zhu X."/>
            <person name="Han X."/>
            <person name="Ni P."/>
            <person name="Wu M."/>
        </authorList>
    </citation>
    <scope>NUCLEOTIDE SEQUENCE [LARGE SCALE GENOMIC DNA]</scope>
    <source>
        <strain evidence="2 5">AJ5</strain>
    </source>
</reference>
<accession>M0LPW6</accession>
<dbReference type="EMBL" id="CP019285">
    <property type="protein sequence ID" value="APW99604.1"/>
    <property type="molecule type" value="Genomic_DNA"/>
</dbReference>
<reference evidence="3 4" key="2">
    <citation type="journal article" date="2014" name="PLoS Genet.">
        <title>Phylogenetically driven sequencing of extremely halophilic archaea reveals strategies for static and dynamic osmo-response.</title>
        <authorList>
            <person name="Becker E.A."/>
            <person name="Seitzer P.M."/>
            <person name="Tritt A."/>
            <person name="Larsen D."/>
            <person name="Krusor M."/>
            <person name="Yao A.I."/>
            <person name="Wu D."/>
            <person name="Madern D."/>
            <person name="Eisen J.A."/>
            <person name="Darling A.E."/>
            <person name="Facciotti M.T."/>
        </authorList>
    </citation>
    <scope>NUCLEOTIDE SEQUENCE [LARGE SCALE GENOMIC DNA]</scope>
    <source>
        <strain evidence="3 4">AJ5</strain>
    </source>
</reference>
<dbReference type="Proteomes" id="UP000011555">
    <property type="component" value="Unassembled WGS sequence"/>
</dbReference>
<evidence type="ECO:0000313" key="4">
    <source>
        <dbReference type="Proteomes" id="UP000011555"/>
    </source>
</evidence>
<dbReference type="eggNOG" id="arCOG02768">
    <property type="taxonomic scope" value="Archaea"/>
</dbReference>
<keyword evidence="4" id="KW-1185">Reference proteome</keyword>
<evidence type="ECO:0000313" key="3">
    <source>
        <dbReference type="EMBL" id="EMA35612.1"/>
    </source>
</evidence>
<dbReference type="AlphaFoldDB" id="M0LPW6"/>
<proteinExistence type="predicted"/>